<dbReference type="AlphaFoldDB" id="A0A859DNM0"/>
<feature type="transmembrane region" description="Helical" evidence="4">
    <location>
        <begin position="102"/>
        <end position="122"/>
    </location>
</feature>
<keyword evidence="4" id="KW-1133">Transmembrane helix</keyword>
<dbReference type="InterPro" id="IPR036034">
    <property type="entry name" value="PDZ_sf"/>
</dbReference>
<dbReference type="InterPro" id="IPR009003">
    <property type="entry name" value="Peptidase_S1_PA"/>
</dbReference>
<evidence type="ECO:0000256" key="3">
    <source>
        <dbReference type="SAM" id="MobiDB-lite"/>
    </source>
</evidence>
<gene>
    <name evidence="6" type="ORF">GJQ69_00595</name>
</gene>
<evidence type="ECO:0000313" key="7">
    <source>
        <dbReference type="Proteomes" id="UP000501316"/>
    </source>
</evidence>
<dbReference type="Proteomes" id="UP000501316">
    <property type="component" value="Chromosome"/>
</dbReference>
<feature type="compositionally biased region" description="Low complexity" evidence="3">
    <location>
        <begin position="128"/>
        <end position="141"/>
    </location>
</feature>
<evidence type="ECO:0000313" key="6">
    <source>
        <dbReference type="EMBL" id="QKN23114.1"/>
    </source>
</evidence>
<dbReference type="GO" id="GO:0004252">
    <property type="term" value="F:serine-type endopeptidase activity"/>
    <property type="evidence" value="ECO:0007669"/>
    <property type="project" value="InterPro"/>
</dbReference>
<dbReference type="Gene3D" id="2.40.10.120">
    <property type="match status" value="1"/>
</dbReference>
<name>A0A859DNM0_9FIRM</name>
<feature type="domain" description="PDZ" evidence="5">
    <location>
        <begin position="400"/>
        <end position="463"/>
    </location>
</feature>
<keyword evidence="4" id="KW-0472">Membrane</keyword>
<dbReference type="KEGG" id="clf:GJQ69_00595"/>
<keyword evidence="4" id="KW-0812">Transmembrane</keyword>
<evidence type="ECO:0000259" key="5">
    <source>
        <dbReference type="Pfam" id="PF13180"/>
    </source>
</evidence>
<dbReference type="SUPFAM" id="SSF50156">
    <property type="entry name" value="PDZ domain-like"/>
    <property type="match status" value="1"/>
</dbReference>
<feature type="compositionally biased region" description="Basic and acidic residues" evidence="3">
    <location>
        <begin position="38"/>
        <end position="49"/>
    </location>
</feature>
<dbReference type="InterPro" id="IPR051201">
    <property type="entry name" value="Chloro_Bact_Ser_Proteases"/>
</dbReference>
<accession>A0A859DNM0</accession>
<dbReference type="EMBL" id="CP046051">
    <property type="protein sequence ID" value="QKN23114.1"/>
    <property type="molecule type" value="Genomic_DNA"/>
</dbReference>
<keyword evidence="1 6" id="KW-0645">Protease</keyword>
<evidence type="ECO:0000256" key="4">
    <source>
        <dbReference type="SAM" id="Phobius"/>
    </source>
</evidence>
<dbReference type="InterPro" id="IPR001940">
    <property type="entry name" value="Peptidase_S1C"/>
</dbReference>
<keyword evidence="2" id="KW-0378">Hydrolase</keyword>
<evidence type="ECO:0000256" key="2">
    <source>
        <dbReference type="ARBA" id="ARBA00022801"/>
    </source>
</evidence>
<dbReference type="Gene3D" id="2.30.42.10">
    <property type="match status" value="1"/>
</dbReference>
<dbReference type="SUPFAM" id="SSF50494">
    <property type="entry name" value="Trypsin-like serine proteases"/>
    <property type="match status" value="1"/>
</dbReference>
<dbReference type="PRINTS" id="PR00834">
    <property type="entry name" value="PROTEASES2C"/>
</dbReference>
<reference evidence="6 7" key="1">
    <citation type="submission" date="2019-11" db="EMBL/GenBank/DDBJ databases">
        <authorList>
            <person name="Ren C."/>
            <person name="Wang H."/>
            <person name="Xu Y."/>
        </authorList>
    </citation>
    <scope>NUCLEOTIDE SEQUENCE [LARGE SCALE GENOMIC DNA]</scope>
    <source>
        <strain evidence="6 7">LBM 19010</strain>
    </source>
</reference>
<proteinExistence type="predicted"/>
<protein>
    <submittedName>
        <fullName evidence="6">Trypsin-like serine protease</fullName>
    </submittedName>
</protein>
<dbReference type="GO" id="GO:0006508">
    <property type="term" value="P:proteolysis"/>
    <property type="evidence" value="ECO:0007669"/>
    <property type="project" value="UniProtKB-KW"/>
</dbReference>
<dbReference type="Pfam" id="PF13365">
    <property type="entry name" value="Trypsin_2"/>
    <property type="match status" value="1"/>
</dbReference>
<organism evidence="6 7">
    <name type="scientific">Caproicibacterium lactatifermentans</name>
    <dbReference type="NCBI Taxonomy" id="2666138"/>
    <lineage>
        <taxon>Bacteria</taxon>
        <taxon>Bacillati</taxon>
        <taxon>Bacillota</taxon>
        <taxon>Clostridia</taxon>
        <taxon>Eubacteriales</taxon>
        <taxon>Oscillospiraceae</taxon>
        <taxon>Caproicibacterium</taxon>
    </lineage>
</organism>
<dbReference type="InterPro" id="IPR001478">
    <property type="entry name" value="PDZ"/>
</dbReference>
<feature type="compositionally biased region" description="Polar residues" evidence="3">
    <location>
        <begin position="13"/>
        <end position="24"/>
    </location>
</feature>
<evidence type="ECO:0000256" key="1">
    <source>
        <dbReference type="ARBA" id="ARBA00022670"/>
    </source>
</evidence>
<feature type="region of interest" description="Disordered" evidence="3">
    <location>
        <begin position="126"/>
        <end position="162"/>
    </location>
</feature>
<dbReference type="PANTHER" id="PTHR43343">
    <property type="entry name" value="PEPTIDASE S12"/>
    <property type="match status" value="1"/>
</dbReference>
<feature type="region of interest" description="Disordered" evidence="3">
    <location>
        <begin position="1"/>
        <end position="78"/>
    </location>
</feature>
<sequence length="490" mass="51795">MLQKKRTVKMEQNKQPQSENNGQQPYRPEIWYPAGCPQKEKPDAGKTQEDAPVPPQGNGPAYRNPATGAPQQGGFVPPCPPPYLPVGGGYRPHRPMNNGTRVLIAILSVLLAIFVTLFAVTFSNQKTSEAGQDSSSSSSQPKETESSSRAFNTVPNDGKGTGSSIIIQEKSGAVMSAQNVFSKISPSVVGVLTKLPDEDGNESDSQGTGIIASSDGVILTNAHVIGYSPSADVNVVLPGKKVEYKARILGFDKTSDLAVLKISATGLMPAQFGSENELQVGEQVIAIGNPSGMDYSNSLTGGYVSALDRTIAGHSGNGMTYIQTDAAINPGNSGGPLCNLYGQVVGINSCKIVSTGYEGMGFAIPVSKASTIINQLIHTGYVPGRTRIGITCAPVSQLEMQMKGIPNGLQIFSIDKDSPLYHNGVEKGDILCEFDGKDVTTTDELLGQMTSYKPGDKVRVKIYSVSQRKMLTKTVALLEDKGESSSSAAK</sequence>
<dbReference type="PANTHER" id="PTHR43343:SF3">
    <property type="entry name" value="PROTEASE DO-LIKE 8, CHLOROPLASTIC"/>
    <property type="match status" value="1"/>
</dbReference>
<dbReference type="Pfam" id="PF13180">
    <property type="entry name" value="PDZ_2"/>
    <property type="match status" value="1"/>
</dbReference>